<reference evidence="2" key="1">
    <citation type="submission" date="2016-06" db="EMBL/GenBank/DDBJ databases">
        <authorList>
            <person name="Xu Y."/>
            <person name="Nagy A."/>
            <person name="Yan X."/>
            <person name="Kim S.W."/>
            <person name="Haley B."/>
            <person name="Liu N.T."/>
            <person name="Nou X."/>
        </authorList>
    </citation>
    <scope>NUCLEOTIDE SEQUENCE [LARGE SCALE GENOMIC DNA]</scope>
    <source>
        <strain evidence="2">ATCC 49129</strain>
    </source>
</reference>
<accession>A0A192A3W7</accession>
<protein>
    <submittedName>
        <fullName evidence="1">Uncharacterized protein</fullName>
    </submittedName>
</protein>
<keyword evidence="2" id="KW-1185">Reference proteome</keyword>
<name>A0A192A3W7_9RALS</name>
<dbReference type="EMBL" id="CP016023">
    <property type="protein sequence ID" value="ANJ74977.1"/>
    <property type="molecule type" value="Genomic_DNA"/>
</dbReference>
<dbReference type="AlphaFoldDB" id="A0A192A3W7"/>
<sequence length="62" mass="7431">MERHRQLISSGVYSTEIFNLRLFHWMSYLSQRQTLGSSIRSFYLEIWTLWSATSAAEMVHIY</sequence>
<organism evidence="1 2">
    <name type="scientific">Ralstonia insidiosa</name>
    <dbReference type="NCBI Taxonomy" id="190721"/>
    <lineage>
        <taxon>Bacteria</taxon>
        <taxon>Pseudomonadati</taxon>
        <taxon>Pseudomonadota</taxon>
        <taxon>Betaproteobacteria</taxon>
        <taxon>Burkholderiales</taxon>
        <taxon>Burkholderiaceae</taxon>
        <taxon>Ralstonia</taxon>
    </lineage>
</organism>
<proteinExistence type="predicted"/>
<dbReference type="Proteomes" id="UP000078572">
    <property type="component" value="Chromosome 2"/>
</dbReference>
<evidence type="ECO:0000313" key="2">
    <source>
        <dbReference type="Proteomes" id="UP000078572"/>
    </source>
</evidence>
<gene>
    <name evidence="1" type="ORF">A9Y76_20760</name>
</gene>
<evidence type="ECO:0000313" key="1">
    <source>
        <dbReference type="EMBL" id="ANJ74977.1"/>
    </source>
</evidence>